<evidence type="ECO:0000313" key="15">
    <source>
        <dbReference type="EMBL" id="QQG36367.1"/>
    </source>
</evidence>
<evidence type="ECO:0000256" key="5">
    <source>
        <dbReference type="ARBA" id="ARBA00022538"/>
    </source>
</evidence>
<dbReference type="Proteomes" id="UP000595362">
    <property type="component" value="Chromosome"/>
</dbReference>
<feature type="transmembrane region" description="Helical" evidence="12">
    <location>
        <begin position="357"/>
        <end position="375"/>
    </location>
</feature>
<evidence type="ECO:0000259" key="13">
    <source>
        <dbReference type="Pfam" id="PF02705"/>
    </source>
</evidence>
<evidence type="ECO:0000256" key="10">
    <source>
        <dbReference type="ARBA" id="ARBA00023065"/>
    </source>
</evidence>
<evidence type="ECO:0000256" key="6">
    <source>
        <dbReference type="ARBA" id="ARBA00022692"/>
    </source>
</evidence>
<feature type="transmembrane region" description="Helical" evidence="12">
    <location>
        <begin position="149"/>
        <end position="170"/>
    </location>
</feature>
<evidence type="ECO:0000256" key="7">
    <source>
        <dbReference type="ARBA" id="ARBA00022847"/>
    </source>
</evidence>
<evidence type="ECO:0000256" key="9">
    <source>
        <dbReference type="ARBA" id="ARBA00022989"/>
    </source>
</evidence>
<dbReference type="InterPro" id="IPR053951">
    <property type="entry name" value="K_trans_N"/>
</dbReference>
<keyword evidence="11 12" id="KW-0472">Membrane</keyword>
<feature type="transmembrane region" description="Helical" evidence="12">
    <location>
        <begin position="409"/>
        <end position="432"/>
    </location>
</feature>
<feature type="transmembrane region" description="Helical" evidence="12">
    <location>
        <begin position="65"/>
        <end position="89"/>
    </location>
</feature>
<evidence type="ECO:0000256" key="2">
    <source>
        <dbReference type="ARBA" id="ARBA00007019"/>
    </source>
</evidence>
<dbReference type="Pfam" id="PF02705">
    <property type="entry name" value="K_trans"/>
    <property type="match status" value="1"/>
</dbReference>
<comment type="catalytic activity">
    <reaction evidence="12">
        <text>K(+)(in) + H(+)(in) = K(+)(out) + H(+)(out)</text>
        <dbReference type="Rhea" id="RHEA:28490"/>
        <dbReference type="ChEBI" id="CHEBI:15378"/>
        <dbReference type="ChEBI" id="CHEBI:29103"/>
    </reaction>
</comment>
<comment type="function">
    <text evidence="12">Transport of potassium into the cell. Likely operates as a K(+):H(+) symporter.</text>
</comment>
<organism evidence="15 16">
    <name type="scientific">Micavibrio aeruginosavorus</name>
    <dbReference type="NCBI Taxonomy" id="349221"/>
    <lineage>
        <taxon>Bacteria</taxon>
        <taxon>Pseudomonadati</taxon>
        <taxon>Bdellovibrionota</taxon>
        <taxon>Bdellovibrionia</taxon>
        <taxon>Bdellovibrionales</taxon>
        <taxon>Pseudobdellovibrionaceae</taxon>
        <taxon>Micavibrio</taxon>
    </lineage>
</organism>
<dbReference type="InterPro" id="IPR003855">
    <property type="entry name" value="K+_transporter"/>
</dbReference>
<evidence type="ECO:0000256" key="11">
    <source>
        <dbReference type="ARBA" id="ARBA00023136"/>
    </source>
</evidence>
<evidence type="ECO:0000256" key="12">
    <source>
        <dbReference type="HAMAP-Rule" id="MF_01522"/>
    </source>
</evidence>
<evidence type="ECO:0000259" key="14">
    <source>
        <dbReference type="Pfam" id="PF22776"/>
    </source>
</evidence>
<evidence type="ECO:0000256" key="1">
    <source>
        <dbReference type="ARBA" id="ARBA00004141"/>
    </source>
</evidence>
<evidence type="ECO:0000256" key="4">
    <source>
        <dbReference type="ARBA" id="ARBA00022475"/>
    </source>
</evidence>
<gene>
    <name evidence="12" type="primary">kup</name>
    <name evidence="15" type="ORF">HYS17_00820</name>
</gene>
<dbReference type="AlphaFoldDB" id="A0A7T5R2I9"/>
<proteinExistence type="inferred from homology"/>
<feature type="transmembrane region" description="Helical" evidence="12">
    <location>
        <begin position="300"/>
        <end position="326"/>
    </location>
</feature>
<dbReference type="GO" id="GO:0015079">
    <property type="term" value="F:potassium ion transmembrane transporter activity"/>
    <property type="evidence" value="ECO:0007669"/>
    <property type="project" value="UniProtKB-UniRule"/>
</dbReference>
<feature type="domain" description="K+ potassium transporter integral membrane" evidence="13">
    <location>
        <begin position="27"/>
        <end position="478"/>
    </location>
</feature>
<sequence length="637" mass="69702">MFLKDHTSGLSHISDGHAEKARFWPLLVGCIGVVYGDIGTSPLYAFREAAMQAAQTTGQLSAVEIYGICSLILWSLMLVVTLKYVLFLLRLDNRGEGGILSLVVQAYKASGKWGALVFFMGLIGAGLFYGDAAITPAISVMSAVEGLRLVTPAFEHYVLPISLGIILLLFHAQKSGTGKVSVLFGPVTAVWFIVMGSLGVYWVAQDFHILNALNPYYALVFFMNHGMIGLVVLGAVFLAVTGAEALYADLGHFGRMPIQRAWLFLVFPCLSLNYLGQGSLLLQQPGAIDNLFYKMAPEGFLLPLIVLATIATIVASQAVITGAYSLTRQAIQLGFLPRMEIRHTSTDQKGQIYMPKINLLLFLGVVLLCLMFGSSSNLASAYGIAVSGTMVVSTILSFVVIWKVWKRPLWFAALLVLPFLALETVFFSANMLKVFDGGIVPLFLAGLLVMLMTIWVRGTSYLRRKSLEGVINMSDLIEMLDRKAPTRIEGTAIFLTRDLSTAPIALLQNLRHNHVLHRNNIILEVVTSDAPVVSEDHRISFERLSSSVVCVILSFGYMETPDVPSALRLLSRHGIDADVDNASYFLGRRSIVSDAKVGLPEWQDNIYIAMVRGAANANDFFCIPYDCVVELGIQLAI</sequence>
<keyword evidence="5 12" id="KW-0633">Potassium transport</keyword>
<dbReference type="InterPro" id="IPR023051">
    <property type="entry name" value="Kup"/>
</dbReference>
<comment type="subcellular location">
    <subcellularLocation>
        <location evidence="12">Cell membrane</location>
        <topology evidence="12">Multi-pass membrane protein</topology>
    </subcellularLocation>
    <subcellularLocation>
        <location evidence="1">Membrane</location>
        <topology evidence="1">Multi-pass membrane protein</topology>
    </subcellularLocation>
</comment>
<keyword evidence="6 12" id="KW-0812">Transmembrane</keyword>
<reference evidence="15 16" key="1">
    <citation type="submission" date="2020-07" db="EMBL/GenBank/DDBJ databases">
        <title>Huge and variable diversity of episymbiotic CPR bacteria and DPANN archaea in groundwater ecosystems.</title>
        <authorList>
            <person name="He C.Y."/>
            <person name="Keren R."/>
            <person name="Whittaker M."/>
            <person name="Farag I.F."/>
            <person name="Doudna J."/>
            <person name="Cate J.H.D."/>
            <person name="Banfield J.F."/>
        </authorList>
    </citation>
    <scope>NUCLEOTIDE SEQUENCE [LARGE SCALE GENOMIC DNA]</scope>
    <source>
        <strain evidence="15">NC_groundwater_70_Ag_B-0.1um_54_66</strain>
    </source>
</reference>
<accession>A0A7T5R2I9</accession>
<evidence type="ECO:0000313" key="16">
    <source>
        <dbReference type="Proteomes" id="UP000595362"/>
    </source>
</evidence>
<dbReference type="Pfam" id="PF22776">
    <property type="entry name" value="K_trans_C"/>
    <property type="match status" value="1"/>
</dbReference>
<name>A0A7T5R2I9_9BACT</name>
<dbReference type="HAMAP" id="MF_01522">
    <property type="entry name" value="Kup"/>
    <property type="match status" value="1"/>
</dbReference>
<keyword evidence="7 12" id="KW-0769">Symport</keyword>
<comment type="similarity">
    <text evidence="2 12">Belongs to the HAK/KUP transporter (TC 2.A.72) family.</text>
</comment>
<feature type="transmembrane region" description="Helical" evidence="12">
    <location>
        <begin position="438"/>
        <end position="456"/>
    </location>
</feature>
<dbReference type="EMBL" id="CP066681">
    <property type="protein sequence ID" value="QQG36367.1"/>
    <property type="molecule type" value="Genomic_DNA"/>
</dbReference>
<feature type="transmembrane region" description="Helical" evidence="12">
    <location>
        <begin position="381"/>
        <end position="402"/>
    </location>
</feature>
<keyword evidence="9 12" id="KW-1133">Transmembrane helix</keyword>
<feature type="transmembrane region" description="Helical" evidence="12">
    <location>
        <begin position="182"/>
        <end position="204"/>
    </location>
</feature>
<dbReference type="GO" id="GO:0015293">
    <property type="term" value="F:symporter activity"/>
    <property type="evidence" value="ECO:0007669"/>
    <property type="project" value="UniProtKB-UniRule"/>
</dbReference>
<dbReference type="InterPro" id="IPR053952">
    <property type="entry name" value="K_trans_C"/>
</dbReference>
<evidence type="ECO:0000256" key="8">
    <source>
        <dbReference type="ARBA" id="ARBA00022958"/>
    </source>
</evidence>
<feature type="transmembrane region" description="Helical" evidence="12">
    <location>
        <begin position="261"/>
        <end position="280"/>
    </location>
</feature>
<keyword evidence="10 12" id="KW-0406">Ion transport</keyword>
<keyword evidence="3 12" id="KW-0813">Transport</keyword>
<dbReference type="PANTHER" id="PTHR30540:SF79">
    <property type="entry name" value="LOW AFFINITY POTASSIUM TRANSPORT SYSTEM PROTEIN KUP"/>
    <property type="match status" value="1"/>
</dbReference>
<protein>
    <recommendedName>
        <fullName evidence="12">Probable potassium transport system protein Kup</fullName>
    </recommendedName>
</protein>
<evidence type="ECO:0000256" key="3">
    <source>
        <dbReference type="ARBA" id="ARBA00022448"/>
    </source>
</evidence>
<dbReference type="PANTHER" id="PTHR30540">
    <property type="entry name" value="OSMOTIC STRESS POTASSIUM TRANSPORTER"/>
    <property type="match status" value="1"/>
</dbReference>
<feature type="domain" description="K+ potassium transporter C-terminal" evidence="14">
    <location>
        <begin position="490"/>
        <end position="637"/>
    </location>
</feature>
<feature type="transmembrane region" description="Helical" evidence="12">
    <location>
        <begin position="21"/>
        <end position="45"/>
    </location>
</feature>
<dbReference type="GO" id="GO:0005886">
    <property type="term" value="C:plasma membrane"/>
    <property type="evidence" value="ECO:0007669"/>
    <property type="project" value="UniProtKB-SubCell"/>
</dbReference>
<feature type="transmembrane region" description="Helical" evidence="12">
    <location>
        <begin position="216"/>
        <end position="240"/>
    </location>
</feature>
<feature type="transmembrane region" description="Helical" evidence="12">
    <location>
        <begin position="110"/>
        <end position="129"/>
    </location>
</feature>
<keyword evidence="4 12" id="KW-1003">Cell membrane</keyword>
<keyword evidence="8 12" id="KW-0630">Potassium</keyword>